<dbReference type="InterPro" id="IPR000668">
    <property type="entry name" value="Peptidase_C1A_C"/>
</dbReference>
<protein>
    <recommendedName>
        <fullName evidence="2">Peptidase C1A papain C-terminal domain-containing protein</fullName>
    </recommendedName>
</protein>
<sequence length="620" mass="67490">MTKGTARHRFFLHLSLGLSLVCAASAQTTQSGLMPRLLLPDALKLKLQTVPNFGAAPIFRTLDAAASTRFLNGNTLWLTSQSIEANRQARIQTFNASLARLQPLASQPRVQAVLKAAATRGLDEPVLNVQTRSGPITVKLMSADVGANLAAAALDQNPEANGQTAATQMARTFKVDPAQVQRLAQAPAAQRQDVAVRVNTELSRLFTRPLTALNPAGSGSGLDASPAGCAPAASGLVARYDFPMKKNLPAVKNQGARGTCWAFATVGAAETLIRTLYDRRVDLSEQDYVAYSKLRYGTPTDGDGADPYRIMQWNAANSYRFAYENVWEYNQSGSRVATETPSKSGKFTYQKSCQGYPHQDQCEDSVSQAETGCLITDGKTVCGAQIPSSRTNYGLNTDALRDSWNWTQKDGGMGWAVFALGFGTPVMLLHDARYLQADSRGFVGDLPYDVVSHPVEQPNGSVKQEKNAEQDVNWWNHIALLVGYIDNARLRQVMPGAPDGPGGGYFIRRLGLGKVVSEYGQDDTETERPQRFRLHGANLSLDQTREHRFNAFSQSRVAAWPPPRVIPGITLRWEHVAQAAVPLITDDAWPAEVGPPPVELVAYGRIVQIGWSDQILHDGT</sequence>
<dbReference type="SUPFAM" id="SSF54001">
    <property type="entry name" value="Cysteine proteinases"/>
    <property type="match status" value="1"/>
</dbReference>
<comment type="caution">
    <text evidence="3">The sequence shown here is derived from an EMBL/GenBank/DDBJ whole genome shotgun (WGS) entry which is preliminary data.</text>
</comment>
<dbReference type="EMBL" id="BMQN01000021">
    <property type="protein sequence ID" value="GGS08044.1"/>
    <property type="molecule type" value="Genomic_DNA"/>
</dbReference>
<feature type="chain" id="PRO_5045512970" description="Peptidase C1A papain C-terminal domain-containing protein" evidence="1">
    <location>
        <begin position="27"/>
        <end position="620"/>
    </location>
</feature>
<keyword evidence="1" id="KW-0732">Signal</keyword>
<feature type="signal peptide" evidence="1">
    <location>
        <begin position="1"/>
        <end position="26"/>
    </location>
</feature>
<accession>A0ABQ2S8L2</accession>
<feature type="domain" description="Peptidase C1A papain C-terminal" evidence="2">
    <location>
        <begin position="241"/>
        <end position="355"/>
    </location>
</feature>
<dbReference type="Proteomes" id="UP000644548">
    <property type="component" value="Unassembled WGS sequence"/>
</dbReference>
<evidence type="ECO:0000256" key="1">
    <source>
        <dbReference type="SAM" id="SignalP"/>
    </source>
</evidence>
<reference evidence="4" key="1">
    <citation type="journal article" date="2019" name="Int. J. Syst. Evol. Microbiol.">
        <title>The Global Catalogue of Microorganisms (GCM) 10K type strain sequencing project: providing services to taxonomists for standard genome sequencing and annotation.</title>
        <authorList>
            <consortium name="The Broad Institute Genomics Platform"/>
            <consortium name="The Broad Institute Genome Sequencing Center for Infectious Disease"/>
            <person name="Wu L."/>
            <person name="Ma J."/>
        </authorList>
    </citation>
    <scope>NUCLEOTIDE SEQUENCE [LARGE SCALE GENOMIC DNA]</scope>
    <source>
        <strain evidence="4">JCM 31405</strain>
    </source>
</reference>
<gene>
    <name evidence="3" type="ORF">GCM10008960_38070</name>
</gene>
<organism evidence="3 4">
    <name type="scientific">Deinococcus sedimenti</name>
    <dbReference type="NCBI Taxonomy" id="1867090"/>
    <lineage>
        <taxon>Bacteria</taxon>
        <taxon>Thermotogati</taxon>
        <taxon>Deinococcota</taxon>
        <taxon>Deinococci</taxon>
        <taxon>Deinococcales</taxon>
        <taxon>Deinococcaceae</taxon>
        <taxon>Deinococcus</taxon>
    </lineage>
</organism>
<name>A0ABQ2S8L2_9DEIO</name>
<dbReference type="Gene3D" id="3.90.70.10">
    <property type="entry name" value="Cysteine proteinases"/>
    <property type="match status" value="1"/>
</dbReference>
<dbReference type="PROSITE" id="PS00139">
    <property type="entry name" value="THIOL_PROTEASE_CYS"/>
    <property type="match status" value="1"/>
</dbReference>
<dbReference type="InterPro" id="IPR038765">
    <property type="entry name" value="Papain-like_cys_pep_sf"/>
</dbReference>
<evidence type="ECO:0000313" key="4">
    <source>
        <dbReference type="Proteomes" id="UP000644548"/>
    </source>
</evidence>
<proteinExistence type="predicted"/>
<evidence type="ECO:0000313" key="3">
    <source>
        <dbReference type="EMBL" id="GGS08044.1"/>
    </source>
</evidence>
<evidence type="ECO:0000259" key="2">
    <source>
        <dbReference type="Pfam" id="PF00112"/>
    </source>
</evidence>
<dbReference type="Pfam" id="PF00112">
    <property type="entry name" value="Peptidase_C1"/>
    <property type="match status" value="1"/>
</dbReference>
<dbReference type="InterPro" id="IPR000169">
    <property type="entry name" value="Pept_cys_AS"/>
</dbReference>
<keyword evidence="4" id="KW-1185">Reference proteome</keyword>